<sequence>MDPAEDGEKLEDQWEKWLTDDFSLNEFEDEDLSELTEMTDQYHEQVGEMHHLDIYKNVTNMEDDGDDDDVTPWPANDHARSEWKGCVQRQSLELIDAENTEEEEEAEREVEEGGGGLVRAEELLCWLNKGGEEEEGGRKLSPVRGGSTCAVMDKYRPKRPTTLALFPQLPQAGTQDSINNNSLGKKDSWKDSHSSSPHITGDLTPSAIQPKAEDKVRHSTRRPAPKPPIANGANSRANTQASATSADTRARPREKQGSGATHTLSSSTQRNQRRGVGRGGGKGVTAMRERSLGDIKGKDGVTAGREERRGKLCEESKAKEKERNGHQRPREANGLKSRGADGKGKAGAKGANRATGIKPNNMLAKEEVYLTAMVVPRTPIAPRNQDKTEDQGQNHDRTQDNPPALSRSSSEGGSNRMSLSSDTEGPPPGPLHPSLCHRINPDISEEEGEGDPTPCMNIQNGPTHCLADNEKIDYTKSEVDAWGEKGDNNTGVDGTSSVTQGDRVAAQTVPTSEATAGFNYDSVKYTLVVDEHAQLELVSLKTCLHGYNEHNDDSDAETVYQSANEEEDPEYEEERKTKEEVRKQERRKEEEKRRKEEEETKRRREEDVKRRREEEIKRRREVVARVCKQSKVTSATTSEEDESNGGRAGASRSRKFLNLFANNSNHYSATGAGSFGLFSCVLDGVERQQSHRAVYRFVPRHADELCLETDDPVLMLNESEDLWCQGYNMRTGATGIFPAFYAVRLAKDISQVQKDSCIEQFLVRFLGSVQVPIHKGNDVLCAAMQKVACNRRLAGQPPSACVLEVSVKGVKISVQDQCHSAHRGEQCFHFFQLKNISFCGCHPKHSKYFGFITKHPDQQRFACHVMMSETTLHPLAESVGRAFQQYYKEHIGYSCPTEDIFIE</sequence>
<evidence type="ECO:0000313" key="2">
    <source>
        <dbReference type="Proteomes" id="UP000793456"/>
    </source>
</evidence>
<evidence type="ECO:0000313" key="1">
    <source>
        <dbReference type="EMBL" id="TMS05487.1"/>
    </source>
</evidence>
<proteinExistence type="predicted"/>
<dbReference type="Proteomes" id="UP000793456">
    <property type="component" value="Chromosome XX"/>
</dbReference>
<gene>
    <name evidence="1" type="ORF">E3U43_004737</name>
</gene>
<comment type="caution">
    <text evidence="1">The sequence shown here is derived from an EMBL/GenBank/DDBJ whole genome shotgun (WGS) entry which is preliminary data.</text>
</comment>
<name>A0ACD3QED7_LARCR</name>
<keyword evidence="2" id="KW-1185">Reference proteome</keyword>
<organism evidence="1 2">
    <name type="scientific">Larimichthys crocea</name>
    <name type="common">Large yellow croaker</name>
    <name type="synonym">Pseudosciaena crocea</name>
    <dbReference type="NCBI Taxonomy" id="215358"/>
    <lineage>
        <taxon>Eukaryota</taxon>
        <taxon>Metazoa</taxon>
        <taxon>Chordata</taxon>
        <taxon>Craniata</taxon>
        <taxon>Vertebrata</taxon>
        <taxon>Euteleostomi</taxon>
        <taxon>Actinopterygii</taxon>
        <taxon>Neopterygii</taxon>
        <taxon>Teleostei</taxon>
        <taxon>Neoteleostei</taxon>
        <taxon>Acanthomorphata</taxon>
        <taxon>Eupercaria</taxon>
        <taxon>Sciaenidae</taxon>
        <taxon>Larimichthys</taxon>
    </lineage>
</organism>
<protein>
    <submittedName>
        <fullName evidence="1">Uncharacterized protein</fullName>
    </submittedName>
</protein>
<reference evidence="1" key="1">
    <citation type="submission" date="2018-11" db="EMBL/GenBank/DDBJ databases">
        <title>The sequence and de novo assembly of Larimichthys crocea genome using PacBio and Hi-C technologies.</title>
        <authorList>
            <person name="Xu P."/>
            <person name="Chen B."/>
            <person name="Zhou Z."/>
            <person name="Ke Q."/>
            <person name="Wu Y."/>
            <person name="Bai H."/>
            <person name="Pu F."/>
        </authorList>
    </citation>
    <scope>NUCLEOTIDE SEQUENCE</scope>
    <source>
        <tissue evidence="1">Muscle</tissue>
    </source>
</reference>
<dbReference type="EMBL" id="CM011693">
    <property type="protein sequence ID" value="TMS05487.1"/>
    <property type="molecule type" value="Genomic_DNA"/>
</dbReference>
<accession>A0ACD3QED7</accession>